<dbReference type="InterPro" id="IPR001214">
    <property type="entry name" value="SET_dom"/>
</dbReference>
<organism evidence="10 11">
    <name type="scientific">Thermothielavioides terrestris</name>
    <dbReference type="NCBI Taxonomy" id="2587410"/>
    <lineage>
        <taxon>Eukaryota</taxon>
        <taxon>Fungi</taxon>
        <taxon>Dikarya</taxon>
        <taxon>Ascomycota</taxon>
        <taxon>Pezizomycotina</taxon>
        <taxon>Sordariomycetes</taxon>
        <taxon>Sordariomycetidae</taxon>
        <taxon>Sordariales</taxon>
        <taxon>Chaetomiaceae</taxon>
        <taxon>Thermothielavioides</taxon>
    </lineage>
</organism>
<keyword evidence="4" id="KW-0808">Transferase</keyword>
<name>A0A446BPP5_9PEZI</name>
<evidence type="ECO:0000256" key="8">
    <source>
        <dbReference type="SAM" id="MobiDB-lite"/>
    </source>
</evidence>
<gene>
    <name evidence="10" type="ORF">TT172_LOCUS6884</name>
</gene>
<dbReference type="GO" id="GO:0008168">
    <property type="term" value="F:methyltransferase activity"/>
    <property type="evidence" value="ECO:0007669"/>
    <property type="project" value="UniProtKB-KW"/>
</dbReference>
<reference evidence="10 11" key="1">
    <citation type="submission" date="2018-04" db="EMBL/GenBank/DDBJ databases">
        <authorList>
            <person name="Huttner S."/>
            <person name="Dainat J."/>
        </authorList>
    </citation>
    <scope>NUCLEOTIDE SEQUENCE [LARGE SCALE GENOMIC DNA]</scope>
</reference>
<evidence type="ECO:0000256" key="1">
    <source>
        <dbReference type="ARBA" id="ARBA00004286"/>
    </source>
</evidence>
<dbReference type="SMART" id="SM00317">
    <property type="entry name" value="SET"/>
    <property type="match status" value="1"/>
</dbReference>
<feature type="compositionally biased region" description="Polar residues" evidence="8">
    <location>
        <begin position="20"/>
        <end position="33"/>
    </location>
</feature>
<keyword evidence="7" id="KW-0862">Zinc</keyword>
<evidence type="ECO:0000256" key="5">
    <source>
        <dbReference type="ARBA" id="ARBA00022691"/>
    </source>
</evidence>
<evidence type="ECO:0000256" key="2">
    <source>
        <dbReference type="ARBA" id="ARBA00022454"/>
    </source>
</evidence>
<keyword evidence="2" id="KW-0158">Chromosome</keyword>
<dbReference type="GO" id="GO:0032259">
    <property type="term" value="P:methylation"/>
    <property type="evidence" value="ECO:0007669"/>
    <property type="project" value="UniProtKB-KW"/>
</dbReference>
<dbReference type="EMBL" id="OUUZ01000013">
    <property type="protein sequence ID" value="SPQ24465.1"/>
    <property type="molecule type" value="Genomic_DNA"/>
</dbReference>
<evidence type="ECO:0000259" key="9">
    <source>
        <dbReference type="PROSITE" id="PS50280"/>
    </source>
</evidence>
<evidence type="ECO:0000256" key="4">
    <source>
        <dbReference type="ARBA" id="ARBA00022679"/>
    </source>
</evidence>
<comment type="subcellular location">
    <subcellularLocation>
        <location evidence="1">Chromosome</location>
    </subcellularLocation>
</comment>
<feature type="region of interest" description="Disordered" evidence="8">
    <location>
        <begin position="1"/>
        <end position="72"/>
    </location>
</feature>
<evidence type="ECO:0000256" key="3">
    <source>
        <dbReference type="ARBA" id="ARBA00022603"/>
    </source>
</evidence>
<dbReference type="SUPFAM" id="SSF82199">
    <property type="entry name" value="SET domain"/>
    <property type="match status" value="1"/>
</dbReference>
<sequence length="249" mass="27220">MSASTRVQRESPYDDIVGLQLSTPSDPSTNGGKSTRKRPRNEPTAEAPNKKRKLGNDQPTTGLSPEALDILKPPRRIKAPQFACLSCRRRPASRACTLACYTAFRAAHFDPAREKLQIRKTAPGPHATGLGVFVKDGQRIAAGEWLGEYLGEVLPAAAREAQTSAYAFTLRGYAADRVPELVVDAQTHGNWTRFVNSSCRPNVAATPEQIGKVRIVAFRAETDIAAGEQVLINYGRDYFAERGIMCCCE</sequence>
<accession>A0A446BPP5</accession>
<dbReference type="PROSITE" id="PS50280">
    <property type="entry name" value="SET"/>
    <property type="match status" value="1"/>
</dbReference>
<dbReference type="Proteomes" id="UP000289323">
    <property type="component" value="Unassembled WGS sequence"/>
</dbReference>
<evidence type="ECO:0000256" key="7">
    <source>
        <dbReference type="ARBA" id="ARBA00022833"/>
    </source>
</evidence>
<dbReference type="Pfam" id="PF00856">
    <property type="entry name" value="SET"/>
    <property type="match status" value="1"/>
</dbReference>
<dbReference type="InterPro" id="IPR050973">
    <property type="entry name" value="H3K9_Histone-Lys_N-MTase"/>
</dbReference>
<evidence type="ECO:0000313" key="11">
    <source>
        <dbReference type="Proteomes" id="UP000289323"/>
    </source>
</evidence>
<dbReference type="PANTHER" id="PTHR46223:SF3">
    <property type="entry name" value="HISTONE-LYSINE N-METHYLTRANSFERASE SET-23"/>
    <property type="match status" value="1"/>
</dbReference>
<dbReference type="GO" id="GO:0046872">
    <property type="term" value="F:metal ion binding"/>
    <property type="evidence" value="ECO:0007669"/>
    <property type="project" value="UniProtKB-KW"/>
</dbReference>
<feature type="domain" description="SET" evidence="9">
    <location>
        <begin position="114"/>
        <end position="235"/>
    </location>
</feature>
<proteinExistence type="predicted"/>
<dbReference type="AlphaFoldDB" id="A0A446BPP5"/>
<keyword evidence="5" id="KW-0949">S-adenosyl-L-methionine</keyword>
<evidence type="ECO:0000256" key="6">
    <source>
        <dbReference type="ARBA" id="ARBA00022723"/>
    </source>
</evidence>
<protein>
    <submittedName>
        <fullName evidence="10">7e114ead-54a7-4f25-ad11-9c0cba2245c0</fullName>
    </submittedName>
</protein>
<keyword evidence="6" id="KW-0479">Metal-binding</keyword>
<dbReference type="InterPro" id="IPR046341">
    <property type="entry name" value="SET_dom_sf"/>
</dbReference>
<evidence type="ECO:0000313" key="10">
    <source>
        <dbReference type="EMBL" id="SPQ24465.1"/>
    </source>
</evidence>
<keyword evidence="3" id="KW-0489">Methyltransferase</keyword>
<dbReference type="PANTHER" id="PTHR46223">
    <property type="entry name" value="HISTONE-LYSINE N-METHYLTRANSFERASE SUV39H"/>
    <property type="match status" value="1"/>
</dbReference>
<dbReference type="Gene3D" id="2.170.270.10">
    <property type="entry name" value="SET domain"/>
    <property type="match status" value="1"/>
</dbReference>
<dbReference type="GO" id="GO:0005694">
    <property type="term" value="C:chromosome"/>
    <property type="evidence" value="ECO:0007669"/>
    <property type="project" value="UniProtKB-SubCell"/>
</dbReference>